<feature type="domain" description="THIF-type NAD/FAD binding fold" evidence="7">
    <location>
        <begin position="172"/>
        <end position="315"/>
    </location>
</feature>
<gene>
    <name evidence="9" type="primary">thiF</name>
    <name evidence="9" type="ORF">Pla133_52610</name>
</gene>
<dbReference type="InterPro" id="IPR028090">
    <property type="entry name" value="JAB_dom_prok"/>
</dbReference>
<dbReference type="PANTHER" id="PTHR43267:SF1">
    <property type="entry name" value="TRNA THREONYLCARBAMOYLADENOSINE DEHYDRATASE"/>
    <property type="match status" value="1"/>
</dbReference>
<sequence>MKLRMTGGQHSLLAAHLFPGDGKEAVAIALCGRRGTDALMLHEIEAVPYELCDRSSGYVTWPPTFLEPLLSRANDEGLALVKFHSHPCGYPHFSETDDQSDGQFFESVFGWVDGDRPHVSAILLPGGSVIARAVHPDGSFEAISKISVIGDDIRIWTEDSGGAVPEFAVRHAQLFGAGTTNLLCQLTVGVAGCSGTGSPLVEQLARLGVGELVLVDPDHVEEKNLNRIVGSTMEDAVQRRPKVQVLARSVEAMGLGTTVSTFHAPLQDDQARKALASCDVVFGCMDSLGGRSILNRLARYYTLAYIDLGVKLEGDGHGDVDQVAGAVHYLRPDGAGLVQRGVFTAKALEAESLRDTDPEGYVDRLKRGYIEGVQEDRPAVVSVNSYFASLAVIELLSRLHPFRSGENAAYAVQRVSLTNTLWVLEEDPGAGPHEERIVGRGDATPFLGMPGLGEGDET</sequence>
<evidence type="ECO:0000259" key="8">
    <source>
        <dbReference type="Pfam" id="PF14464"/>
    </source>
</evidence>
<geneLocation type="plasmid" evidence="10">
    <name>ppla133_1</name>
</geneLocation>
<dbReference type="GO" id="GO:0006508">
    <property type="term" value="P:proteolysis"/>
    <property type="evidence" value="ECO:0007669"/>
    <property type="project" value="UniProtKB-KW"/>
</dbReference>
<feature type="region of interest" description="Disordered" evidence="6">
    <location>
        <begin position="432"/>
        <end position="458"/>
    </location>
</feature>
<keyword evidence="9" id="KW-0808">Transferase</keyword>
<dbReference type="AlphaFoldDB" id="A0A518BT32"/>
<dbReference type="EC" id="2.7.7.73" evidence="9"/>
<dbReference type="GO" id="GO:0016779">
    <property type="term" value="F:nucleotidyltransferase activity"/>
    <property type="evidence" value="ECO:0007669"/>
    <property type="project" value="UniProtKB-KW"/>
</dbReference>
<dbReference type="GO" id="GO:0046872">
    <property type="term" value="F:metal ion binding"/>
    <property type="evidence" value="ECO:0007669"/>
    <property type="project" value="UniProtKB-KW"/>
</dbReference>
<evidence type="ECO:0000256" key="2">
    <source>
        <dbReference type="ARBA" id="ARBA00022723"/>
    </source>
</evidence>
<evidence type="ECO:0000256" key="6">
    <source>
        <dbReference type="SAM" id="MobiDB-lite"/>
    </source>
</evidence>
<name>A0A518BT32_9BACT</name>
<keyword evidence="3" id="KW-0378">Hydrolase</keyword>
<keyword evidence="9" id="KW-0548">Nucleotidyltransferase</keyword>
<dbReference type="InterPro" id="IPR035985">
    <property type="entry name" value="Ubiquitin-activating_enz"/>
</dbReference>
<keyword evidence="4" id="KW-0862">Zinc</keyword>
<feature type="domain" description="JAB" evidence="8">
    <location>
        <begin position="12"/>
        <end position="106"/>
    </location>
</feature>
<dbReference type="Gene3D" id="3.40.50.720">
    <property type="entry name" value="NAD(P)-binding Rossmann-like Domain"/>
    <property type="match status" value="1"/>
</dbReference>
<evidence type="ECO:0000256" key="4">
    <source>
        <dbReference type="ARBA" id="ARBA00022833"/>
    </source>
</evidence>
<dbReference type="Proteomes" id="UP000316921">
    <property type="component" value="Plasmid pPla133_1"/>
</dbReference>
<dbReference type="InterPro" id="IPR045886">
    <property type="entry name" value="ThiF/MoeB/HesA"/>
</dbReference>
<keyword evidence="1" id="KW-0645">Protease</keyword>
<keyword evidence="10" id="KW-1185">Reference proteome</keyword>
<dbReference type="GO" id="GO:0061503">
    <property type="term" value="F:tRNA threonylcarbamoyladenosine dehydratase"/>
    <property type="evidence" value="ECO:0007669"/>
    <property type="project" value="TreeGrafter"/>
</dbReference>
<dbReference type="GO" id="GO:0008237">
    <property type="term" value="F:metallopeptidase activity"/>
    <property type="evidence" value="ECO:0007669"/>
    <property type="project" value="UniProtKB-KW"/>
</dbReference>
<dbReference type="RefSeq" id="WP_145071095.1">
    <property type="nucleotide sequence ID" value="NZ_CP036288.1"/>
</dbReference>
<evidence type="ECO:0000259" key="7">
    <source>
        <dbReference type="Pfam" id="PF00899"/>
    </source>
</evidence>
<reference evidence="9 10" key="1">
    <citation type="submission" date="2019-02" db="EMBL/GenBank/DDBJ databases">
        <title>Deep-cultivation of Planctomycetes and their phenomic and genomic characterization uncovers novel biology.</title>
        <authorList>
            <person name="Wiegand S."/>
            <person name="Jogler M."/>
            <person name="Boedeker C."/>
            <person name="Pinto D."/>
            <person name="Vollmers J."/>
            <person name="Rivas-Marin E."/>
            <person name="Kohn T."/>
            <person name="Peeters S.H."/>
            <person name="Heuer A."/>
            <person name="Rast P."/>
            <person name="Oberbeckmann S."/>
            <person name="Bunk B."/>
            <person name="Jeske O."/>
            <person name="Meyerdierks A."/>
            <person name="Storesund J.E."/>
            <person name="Kallscheuer N."/>
            <person name="Luecker S."/>
            <person name="Lage O.M."/>
            <person name="Pohl T."/>
            <person name="Merkel B.J."/>
            <person name="Hornburger P."/>
            <person name="Mueller R.-W."/>
            <person name="Bruemmer F."/>
            <person name="Labrenz M."/>
            <person name="Spormann A.M."/>
            <person name="Op den Camp H."/>
            <person name="Overmann J."/>
            <person name="Amann R."/>
            <person name="Jetten M.S.M."/>
            <person name="Mascher T."/>
            <person name="Medema M.H."/>
            <person name="Devos D.P."/>
            <person name="Kaster A.-K."/>
            <person name="Ovreas L."/>
            <person name="Rohde M."/>
            <person name="Galperin M.Y."/>
            <person name="Jogler C."/>
        </authorList>
    </citation>
    <scope>NUCLEOTIDE SEQUENCE [LARGE SCALE GENOMIC DNA]</scope>
    <source>
        <strain evidence="9 10">Pla133</strain>
        <plasmid evidence="10">ppla133_1</plasmid>
    </source>
</reference>
<dbReference type="GO" id="GO:0061504">
    <property type="term" value="P:cyclic threonylcarbamoyladenosine biosynthetic process"/>
    <property type="evidence" value="ECO:0007669"/>
    <property type="project" value="TreeGrafter"/>
</dbReference>
<keyword evidence="5" id="KW-0482">Metalloprotease</keyword>
<dbReference type="Pfam" id="PF14464">
    <property type="entry name" value="Prok-JAB"/>
    <property type="match status" value="1"/>
</dbReference>
<evidence type="ECO:0000256" key="3">
    <source>
        <dbReference type="ARBA" id="ARBA00022801"/>
    </source>
</evidence>
<accession>A0A518BT32</accession>
<dbReference type="PANTHER" id="PTHR43267">
    <property type="entry name" value="TRNA THREONYLCARBAMOYLADENOSINE DEHYDRATASE"/>
    <property type="match status" value="1"/>
</dbReference>
<dbReference type="InterPro" id="IPR000594">
    <property type="entry name" value="ThiF_NAD_FAD-bd"/>
</dbReference>
<dbReference type="CDD" id="cd01483">
    <property type="entry name" value="E1_enzyme_family"/>
    <property type="match status" value="1"/>
</dbReference>
<evidence type="ECO:0000256" key="5">
    <source>
        <dbReference type="ARBA" id="ARBA00023049"/>
    </source>
</evidence>
<organism evidence="9 10">
    <name type="scientific">Engelhardtia mirabilis</name>
    <dbReference type="NCBI Taxonomy" id="2528011"/>
    <lineage>
        <taxon>Bacteria</taxon>
        <taxon>Pseudomonadati</taxon>
        <taxon>Planctomycetota</taxon>
        <taxon>Planctomycetia</taxon>
        <taxon>Planctomycetia incertae sedis</taxon>
        <taxon>Engelhardtia</taxon>
    </lineage>
</organism>
<proteinExistence type="predicted"/>
<dbReference type="GO" id="GO:0008641">
    <property type="term" value="F:ubiquitin-like modifier activating enzyme activity"/>
    <property type="evidence" value="ECO:0007669"/>
    <property type="project" value="InterPro"/>
</dbReference>
<evidence type="ECO:0000256" key="1">
    <source>
        <dbReference type="ARBA" id="ARBA00022670"/>
    </source>
</evidence>
<dbReference type="EMBL" id="CP036288">
    <property type="protein sequence ID" value="QDU70137.1"/>
    <property type="molecule type" value="Genomic_DNA"/>
</dbReference>
<dbReference type="KEGG" id="pbap:Pla133_52610"/>
<evidence type="ECO:0000313" key="9">
    <source>
        <dbReference type="EMBL" id="QDU70137.1"/>
    </source>
</evidence>
<protein>
    <submittedName>
        <fullName evidence="9">Sulfur carrier protein ThiS adenylyltransferase</fullName>
        <ecNumber evidence="9">2.7.7.73</ecNumber>
    </submittedName>
</protein>
<evidence type="ECO:0000313" key="10">
    <source>
        <dbReference type="Proteomes" id="UP000316921"/>
    </source>
</evidence>
<keyword evidence="2" id="KW-0479">Metal-binding</keyword>
<dbReference type="Pfam" id="PF00899">
    <property type="entry name" value="ThiF"/>
    <property type="match status" value="1"/>
</dbReference>
<dbReference type="SUPFAM" id="SSF69572">
    <property type="entry name" value="Activating enzymes of the ubiquitin-like proteins"/>
    <property type="match status" value="1"/>
</dbReference>
<keyword evidence="9" id="KW-0614">Plasmid</keyword>